<name>A0A420HI91_9PEZI</name>
<dbReference type="AlphaFoldDB" id="A0A420HI91"/>
<protein>
    <submittedName>
        <fullName evidence="1">Uncharacterized protein</fullName>
    </submittedName>
</protein>
<reference evidence="1 2" key="1">
    <citation type="journal article" date="2018" name="BMC Genomics">
        <title>Comparative genome analyses reveal sequence features reflecting distinct modes of host-adaptation between dicot and monocot powdery mildew.</title>
        <authorList>
            <person name="Wu Y."/>
            <person name="Ma X."/>
            <person name="Pan Z."/>
            <person name="Kale S.D."/>
            <person name="Song Y."/>
            <person name="King H."/>
            <person name="Zhang Q."/>
            <person name="Presley C."/>
            <person name="Deng X."/>
            <person name="Wei C.I."/>
            <person name="Xiao S."/>
        </authorList>
    </citation>
    <scope>NUCLEOTIDE SEQUENCE [LARGE SCALE GENOMIC DNA]</scope>
    <source>
        <strain evidence="1">UCSC1</strain>
    </source>
</reference>
<dbReference type="Proteomes" id="UP000285405">
    <property type="component" value="Unassembled WGS sequence"/>
</dbReference>
<comment type="caution">
    <text evidence="1">The sequence shown here is derived from an EMBL/GenBank/DDBJ whole genome shotgun (WGS) entry which is preliminary data.</text>
</comment>
<evidence type="ECO:0000313" key="1">
    <source>
        <dbReference type="EMBL" id="RKF57186.1"/>
    </source>
</evidence>
<accession>A0A420HI91</accession>
<proteinExistence type="predicted"/>
<organism evidence="1 2">
    <name type="scientific">Golovinomyces cichoracearum</name>
    <dbReference type="NCBI Taxonomy" id="62708"/>
    <lineage>
        <taxon>Eukaryota</taxon>
        <taxon>Fungi</taxon>
        <taxon>Dikarya</taxon>
        <taxon>Ascomycota</taxon>
        <taxon>Pezizomycotina</taxon>
        <taxon>Leotiomycetes</taxon>
        <taxon>Erysiphales</taxon>
        <taxon>Erysiphaceae</taxon>
        <taxon>Golovinomyces</taxon>
    </lineage>
</organism>
<sequence length="111" mass="12289">MLVIPAEREIPVDWIEIEQLAPKLGKTNRLSLKQHLFVSNVECRYSVPSDSRSVAENILPCSSLLSTLGAWIGTEKIRGTSLPKLYNFCGALEFIGSNDRATLFANSHSVQ</sequence>
<dbReference type="EMBL" id="MCBR01019148">
    <property type="protein sequence ID" value="RKF57186.1"/>
    <property type="molecule type" value="Genomic_DNA"/>
</dbReference>
<evidence type="ECO:0000313" key="2">
    <source>
        <dbReference type="Proteomes" id="UP000285405"/>
    </source>
</evidence>
<gene>
    <name evidence="1" type="ORF">GcC1_191007</name>
</gene>